<dbReference type="Gene3D" id="3.40.50.1820">
    <property type="entry name" value="alpha/beta hydrolase"/>
    <property type="match status" value="2"/>
</dbReference>
<protein>
    <submittedName>
        <fullName evidence="2">Alpha/beta fold hydrolase</fullName>
    </submittedName>
</protein>
<dbReference type="GO" id="GO:0016787">
    <property type="term" value="F:hydrolase activity"/>
    <property type="evidence" value="ECO:0007669"/>
    <property type="project" value="UniProtKB-KW"/>
</dbReference>
<dbReference type="Gene3D" id="2.60.40.10">
    <property type="entry name" value="Immunoglobulins"/>
    <property type="match status" value="1"/>
</dbReference>
<dbReference type="Proteomes" id="UP001320876">
    <property type="component" value="Unassembled WGS sequence"/>
</dbReference>
<evidence type="ECO:0000313" key="2">
    <source>
        <dbReference type="EMBL" id="MCW1923411.1"/>
    </source>
</evidence>
<dbReference type="EMBL" id="JAPDDT010000004">
    <property type="protein sequence ID" value="MCW1923411.1"/>
    <property type="molecule type" value="Genomic_DNA"/>
</dbReference>
<dbReference type="InterPro" id="IPR050583">
    <property type="entry name" value="Mycobacterial_A85_antigen"/>
</dbReference>
<dbReference type="RefSeq" id="WP_264487516.1">
    <property type="nucleotide sequence ID" value="NZ_JAPDDT010000004.1"/>
</dbReference>
<dbReference type="SUPFAM" id="SSF53474">
    <property type="entry name" value="alpha/beta-Hydrolases"/>
    <property type="match status" value="2"/>
</dbReference>
<dbReference type="SUPFAM" id="SSF81296">
    <property type="entry name" value="E set domains"/>
    <property type="match status" value="1"/>
</dbReference>
<dbReference type="InterPro" id="IPR029058">
    <property type="entry name" value="AB_hydrolase_fold"/>
</dbReference>
<accession>A0ABT3GIV0</accession>
<dbReference type="CDD" id="cd11294">
    <property type="entry name" value="E_set_Esterase_like_N"/>
    <property type="match status" value="1"/>
</dbReference>
<keyword evidence="3" id="KW-1185">Reference proteome</keyword>
<dbReference type="PANTHER" id="PTHR48098">
    <property type="entry name" value="ENTEROCHELIN ESTERASE-RELATED"/>
    <property type="match status" value="1"/>
</dbReference>
<reference evidence="2 3" key="1">
    <citation type="submission" date="2022-10" db="EMBL/GenBank/DDBJ databases">
        <title>Luteolibacter arcticus strain CCTCC AB 2014275, whole genome shotgun sequencing project.</title>
        <authorList>
            <person name="Zhao G."/>
            <person name="Shen L."/>
        </authorList>
    </citation>
    <scope>NUCLEOTIDE SEQUENCE [LARGE SCALE GENOMIC DNA]</scope>
    <source>
        <strain evidence="2 3">CCTCC AB 2014275</strain>
    </source>
</reference>
<dbReference type="Pfam" id="PF12697">
    <property type="entry name" value="Abhydrolase_6"/>
    <property type="match status" value="1"/>
</dbReference>
<dbReference type="PANTHER" id="PTHR48098:SF1">
    <property type="entry name" value="DIACYLGLYCEROL ACYLTRANSFERASE_MYCOLYLTRANSFERASE AG85A"/>
    <property type="match status" value="1"/>
</dbReference>
<evidence type="ECO:0000259" key="1">
    <source>
        <dbReference type="Pfam" id="PF12697"/>
    </source>
</evidence>
<gene>
    <name evidence="2" type="ORF">OKA05_12670</name>
</gene>
<keyword evidence="2" id="KW-0378">Hydrolase</keyword>
<dbReference type="InterPro" id="IPR014756">
    <property type="entry name" value="Ig_E-set"/>
</dbReference>
<proteinExistence type="predicted"/>
<dbReference type="Pfam" id="PF00756">
    <property type="entry name" value="Esterase"/>
    <property type="match status" value="1"/>
</dbReference>
<dbReference type="InterPro" id="IPR013783">
    <property type="entry name" value="Ig-like_fold"/>
</dbReference>
<sequence length="632" mass="70325">MKRVRALARARILATYDSSLVFPTTMKPRMFRFVCLLFLIAGGVRAADSKEKHTYVIVHGATAGGWEWKKTGNFLSEDGHEVYRATLTGLGERMHLNSPDISLHTHIDDVVNLILFEDLHDIVLTGHSYGGMVITGVMDRVPERIRHVVFLDAAVPDDGMSIWDLFGGKGPQDPSRFADGFMQVPWVTPDTKPPHNVKQSIKCFYQPVSYKNPVAKALDVTYVAFVPKDKSAAERAKTDKSWQRAVSRGWTIRTFPGGHVAQQEDPRGVATLMEEAVGDKNTPLAAVVPSSARLQSPEVHPDRKVTFRFQAPEAKEVELSGQFLKGNQLMEKNEAGLWSITVGPIEPNLYPYNFVVDGVGVADPSNPDLFPNELFKPSMIDIPANPPLLHAVRDVPRGELNYCSYESKTLNRTRPLVVYLPPGYRAGTDSYPVLYLVSGTTDTEETWVKAGRANVILDNLIAERKAVPMIVVMPYGNMMAGTPPPSSMQAADMYKIFDAELTGNIVPYVEANYRTIVDREQRAIAGFSRGGGQALFAGFKHPDKFASVASYAAYLTPEVCDKYFPDLGDADKKPKLLWLGVGKDDFLYKPAHDFDSYLKGRNIAHQWLVTEGGHTWMNARRYLAETLPLFFK</sequence>
<name>A0ABT3GIV0_9BACT</name>
<organism evidence="2 3">
    <name type="scientific">Luteolibacter arcticus</name>
    <dbReference type="NCBI Taxonomy" id="1581411"/>
    <lineage>
        <taxon>Bacteria</taxon>
        <taxon>Pseudomonadati</taxon>
        <taxon>Verrucomicrobiota</taxon>
        <taxon>Verrucomicrobiia</taxon>
        <taxon>Verrucomicrobiales</taxon>
        <taxon>Verrucomicrobiaceae</taxon>
        <taxon>Luteolibacter</taxon>
    </lineage>
</organism>
<feature type="domain" description="AB hydrolase-1" evidence="1">
    <location>
        <begin position="56"/>
        <end position="270"/>
    </location>
</feature>
<comment type="caution">
    <text evidence="2">The sequence shown here is derived from an EMBL/GenBank/DDBJ whole genome shotgun (WGS) entry which is preliminary data.</text>
</comment>
<evidence type="ECO:0000313" key="3">
    <source>
        <dbReference type="Proteomes" id="UP001320876"/>
    </source>
</evidence>
<dbReference type="InterPro" id="IPR000801">
    <property type="entry name" value="Esterase-like"/>
</dbReference>
<dbReference type="InterPro" id="IPR000073">
    <property type="entry name" value="AB_hydrolase_1"/>
</dbReference>